<keyword evidence="9" id="KW-1185">Reference proteome</keyword>
<dbReference type="PATRIC" id="fig|1813736.3.peg.6021"/>
<dbReference type="SUPFAM" id="SSF63411">
    <property type="entry name" value="LuxS/MPP-like metallohydrolase"/>
    <property type="match status" value="2"/>
</dbReference>
<dbReference type="PANTHER" id="PTHR43690:SF35">
    <property type="entry name" value="NON-CATALYTIC MEMBER OF PEPTIDASE SUBFAMILY M16B-RELATED"/>
    <property type="match status" value="1"/>
</dbReference>
<dbReference type="Pfam" id="PF00675">
    <property type="entry name" value="Peptidase_M16"/>
    <property type="match status" value="1"/>
</dbReference>
<dbReference type="PANTHER" id="PTHR43690">
    <property type="entry name" value="NARDILYSIN"/>
    <property type="match status" value="1"/>
</dbReference>
<dbReference type="GO" id="GO:0008237">
    <property type="term" value="F:metallopeptidase activity"/>
    <property type="evidence" value="ECO:0007669"/>
    <property type="project" value="UniProtKB-KW"/>
</dbReference>
<feature type="domain" description="Peptidase M16 C-terminal" evidence="7">
    <location>
        <begin position="173"/>
        <end position="346"/>
    </location>
</feature>
<dbReference type="GO" id="GO:0046872">
    <property type="term" value="F:metal ion binding"/>
    <property type="evidence" value="ECO:0007669"/>
    <property type="project" value="InterPro"/>
</dbReference>
<dbReference type="Pfam" id="PF05193">
    <property type="entry name" value="Peptidase_M16_C"/>
    <property type="match status" value="1"/>
</dbReference>
<protein>
    <submittedName>
        <fullName evidence="8">Protease3</fullName>
    </submittedName>
</protein>
<reference evidence="8 9" key="1">
    <citation type="journal article" date="2016" name="Genome Announc.">
        <title>First Complete Genome Sequence of a Subdivision 6 Acidobacterium Strain.</title>
        <authorList>
            <person name="Huang S."/>
            <person name="Vieira S."/>
            <person name="Bunk B."/>
            <person name="Riedel T."/>
            <person name="Sproer C."/>
            <person name="Overmann J."/>
        </authorList>
    </citation>
    <scope>NUCLEOTIDE SEQUENCE [LARGE SCALE GENOMIC DNA]</scope>
    <source>
        <strain evidence="9">DSM 100886 HEG_-6_39</strain>
    </source>
</reference>
<feature type="domain" description="Peptidase M16 N-terminal" evidence="6">
    <location>
        <begin position="16"/>
        <end position="136"/>
    </location>
</feature>
<keyword evidence="2 8" id="KW-0645">Protease</keyword>
<evidence type="ECO:0000256" key="5">
    <source>
        <dbReference type="ARBA" id="ARBA00023049"/>
    </source>
</evidence>
<keyword evidence="3" id="KW-0378">Hydrolase</keyword>
<dbReference type="STRING" id="1855912.LuPra_05731"/>
<name>A0A143PVZ5_LUTPR</name>
<keyword evidence="4" id="KW-0862">Zinc</keyword>
<comment type="similarity">
    <text evidence="1">Belongs to the peptidase M16 family.</text>
</comment>
<organism evidence="8 9">
    <name type="scientific">Luteitalea pratensis</name>
    <dbReference type="NCBI Taxonomy" id="1855912"/>
    <lineage>
        <taxon>Bacteria</taxon>
        <taxon>Pseudomonadati</taxon>
        <taxon>Acidobacteriota</taxon>
        <taxon>Vicinamibacteria</taxon>
        <taxon>Vicinamibacterales</taxon>
        <taxon>Vicinamibacteraceae</taxon>
        <taxon>Luteitalea</taxon>
    </lineage>
</organism>
<dbReference type="InterPro" id="IPR011249">
    <property type="entry name" value="Metalloenz_LuxS/M16"/>
</dbReference>
<evidence type="ECO:0000259" key="6">
    <source>
        <dbReference type="Pfam" id="PF00675"/>
    </source>
</evidence>
<dbReference type="Gene3D" id="3.30.830.10">
    <property type="entry name" value="Metalloenzyme, LuxS/M16 peptidase-like"/>
    <property type="match status" value="2"/>
</dbReference>
<evidence type="ECO:0000256" key="1">
    <source>
        <dbReference type="ARBA" id="ARBA00007261"/>
    </source>
</evidence>
<dbReference type="AlphaFoldDB" id="A0A143PVZ5"/>
<evidence type="ECO:0000313" key="8">
    <source>
        <dbReference type="EMBL" id="AMY12456.1"/>
    </source>
</evidence>
<dbReference type="InterPro" id="IPR011765">
    <property type="entry name" value="Pept_M16_N"/>
</dbReference>
<reference evidence="9" key="2">
    <citation type="submission" date="2016-04" db="EMBL/GenBank/DDBJ databases">
        <title>First Complete Genome Sequence of a Subdivision 6 Acidobacterium.</title>
        <authorList>
            <person name="Huang S."/>
            <person name="Vieira S."/>
            <person name="Bunk B."/>
            <person name="Riedel T."/>
            <person name="Sproeer C."/>
            <person name="Overmann J."/>
        </authorList>
    </citation>
    <scope>NUCLEOTIDE SEQUENCE [LARGE SCALE GENOMIC DNA]</scope>
    <source>
        <strain evidence="9">DSM 100886 HEG_-6_39</strain>
    </source>
</reference>
<dbReference type="RefSeq" id="WP_110173912.1">
    <property type="nucleotide sequence ID" value="NZ_CP015136.1"/>
</dbReference>
<evidence type="ECO:0000256" key="2">
    <source>
        <dbReference type="ARBA" id="ARBA00022670"/>
    </source>
</evidence>
<gene>
    <name evidence="8" type="ORF">LuPra_05731</name>
</gene>
<sequence length="434" mass="47991">MHIPFTHRTLGNGLDVIVHEDHDLPIVAVNLWYHVGSKNERRGRTGFAHLFEHLMFEGSAHHDHGYFAPLQRAGASLNGSTSADRTNYWEVVPNGALDLALWLESDRMGHLLPALTQAKFDNQRDVVLNERRQNYENRPYGLAGIAVADALYDLDHPYSWPTIGYPEDLRAASLDDVHEFFRTYYHPRNASLVLAGDITADRAFDLAERYFGDLAAGPDVPPVRSGVPALAANLRLHLEDRVELPRLYLAWHSPALFDAGDAELDLLADILGGGKTSRLYHALVVEQQIATEVTAVQYSRELCGMFQVVATAAPGVTLDSLADAVHACLADVRQTPVGQEELRRSQVQAEAHFIYRLQTIGGFSGKSDQLNAYNVYRDDPGYVSEDLARYGRATPAEIQQVTSDWLSRPFVALGMTPTGQRTLGLVDATQAVVA</sequence>
<dbReference type="InterPro" id="IPR007863">
    <property type="entry name" value="Peptidase_M16_C"/>
</dbReference>
<dbReference type="KEGG" id="abac:LuPra_05731"/>
<accession>A0A143PVZ5</accession>
<dbReference type="EMBL" id="CP015136">
    <property type="protein sequence ID" value="AMY12456.1"/>
    <property type="molecule type" value="Genomic_DNA"/>
</dbReference>
<dbReference type="Proteomes" id="UP000076079">
    <property type="component" value="Chromosome"/>
</dbReference>
<evidence type="ECO:0000256" key="4">
    <source>
        <dbReference type="ARBA" id="ARBA00022833"/>
    </source>
</evidence>
<dbReference type="InterPro" id="IPR050626">
    <property type="entry name" value="Peptidase_M16"/>
</dbReference>
<evidence type="ECO:0000259" key="7">
    <source>
        <dbReference type="Pfam" id="PF05193"/>
    </source>
</evidence>
<keyword evidence="5" id="KW-0482">Metalloprotease</keyword>
<dbReference type="GO" id="GO:0006508">
    <property type="term" value="P:proteolysis"/>
    <property type="evidence" value="ECO:0007669"/>
    <property type="project" value="UniProtKB-KW"/>
</dbReference>
<evidence type="ECO:0000313" key="9">
    <source>
        <dbReference type="Proteomes" id="UP000076079"/>
    </source>
</evidence>
<dbReference type="OrthoDB" id="9811314at2"/>
<proteinExistence type="inferred from homology"/>
<evidence type="ECO:0000256" key="3">
    <source>
        <dbReference type="ARBA" id="ARBA00022801"/>
    </source>
</evidence>